<protein>
    <submittedName>
        <fullName evidence="1">Uncharacterized protein</fullName>
    </submittedName>
</protein>
<keyword evidence="2" id="KW-1185">Reference proteome</keyword>
<evidence type="ECO:0000313" key="1">
    <source>
        <dbReference type="EMBL" id="KAL2853243.1"/>
    </source>
</evidence>
<gene>
    <name evidence="1" type="ORF">BJY01DRAFT_207149</name>
</gene>
<reference evidence="1 2" key="1">
    <citation type="submission" date="2024-07" db="EMBL/GenBank/DDBJ databases">
        <title>Section-level genome sequencing and comparative genomics of Aspergillus sections Usti and Cavernicolus.</title>
        <authorList>
            <consortium name="Lawrence Berkeley National Laboratory"/>
            <person name="Nybo J.L."/>
            <person name="Vesth T.C."/>
            <person name="Theobald S."/>
            <person name="Frisvad J.C."/>
            <person name="Larsen T.O."/>
            <person name="Kjaerboelling I."/>
            <person name="Rothschild-Mancinelli K."/>
            <person name="Lyhne E.K."/>
            <person name="Kogle M.E."/>
            <person name="Barry K."/>
            <person name="Clum A."/>
            <person name="Na H."/>
            <person name="Ledsgaard L."/>
            <person name="Lin J."/>
            <person name="Lipzen A."/>
            <person name="Kuo A."/>
            <person name="Riley R."/>
            <person name="Mondo S."/>
            <person name="Labutti K."/>
            <person name="Haridas S."/>
            <person name="Pangalinan J."/>
            <person name="Salamov A.A."/>
            <person name="Simmons B.A."/>
            <person name="Magnuson J.K."/>
            <person name="Chen J."/>
            <person name="Drula E."/>
            <person name="Henrissat B."/>
            <person name="Wiebenga A."/>
            <person name="Lubbers R.J."/>
            <person name="Gomes A.C."/>
            <person name="Makela M.R."/>
            <person name="Stajich J."/>
            <person name="Grigoriev I.V."/>
            <person name="Mortensen U.H."/>
            <person name="De Vries R.P."/>
            <person name="Baker S.E."/>
            <person name="Andersen M.R."/>
        </authorList>
    </citation>
    <scope>NUCLEOTIDE SEQUENCE [LARGE SCALE GENOMIC DNA]</scope>
    <source>
        <strain evidence="1 2">CBS 123904</strain>
    </source>
</reference>
<sequence length="157" mass="18242">MAGHRVTRNEVLKRCVVAGICKSSRRRGPDKEHGRIYTSKKILRDNRALYVTSPVCGSCRKPTGVIIRNNARERWWFGSTGWISDIFERDADLKLNACTQGLGVLSDSYCRQPEARSWFCTARWRRHLAGLVKRVWILQVRIVVQGLLFPWNTWRNQ</sequence>
<organism evidence="1 2">
    <name type="scientific">Aspergillus pseudoustus</name>
    <dbReference type="NCBI Taxonomy" id="1810923"/>
    <lineage>
        <taxon>Eukaryota</taxon>
        <taxon>Fungi</taxon>
        <taxon>Dikarya</taxon>
        <taxon>Ascomycota</taxon>
        <taxon>Pezizomycotina</taxon>
        <taxon>Eurotiomycetes</taxon>
        <taxon>Eurotiomycetidae</taxon>
        <taxon>Eurotiales</taxon>
        <taxon>Aspergillaceae</taxon>
        <taxon>Aspergillus</taxon>
        <taxon>Aspergillus subgen. Nidulantes</taxon>
    </lineage>
</organism>
<accession>A0ABR4KPS1</accession>
<name>A0ABR4KPS1_9EURO</name>
<proteinExistence type="predicted"/>
<dbReference type="Proteomes" id="UP001610446">
    <property type="component" value="Unassembled WGS sequence"/>
</dbReference>
<evidence type="ECO:0000313" key="2">
    <source>
        <dbReference type="Proteomes" id="UP001610446"/>
    </source>
</evidence>
<dbReference type="EMBL" id="JBFXLU010000021">
    <property type="protein sequence ID" value="KAL2853243.1"/>
    <property type="molecule type" value="Genomic_DNA"/>
</dbReference>
<comment type="caution">
    <text evidence="1">The sequence shown here is derived from an EMBL/GenBank/DDBJ whole genome shotgun (WGS) entry which is preliminary data.</text>
</comment>